<name>A0A2W7TYG2_9FLAO</name>
<dbReference type="Proteomes" id="UP000249177">
    <property type="component" value="Unassembled WGS sequence"/>
</dbReference>
<dbReference type="AlphaFoldDB" id="A0A2W7TYG2"/>
<feature type="coiled-coil region" evidence="1">
    <location>
        <begin position="79"/>
        <end position="106"/>
    </location>
</feature>
<reference evidence="2 3" key="1">
    <citation type="submission" date="2018-06" db="EMBL/GenBank/DDBJ databases">
        <title>Flavobacterium sp IMCC34762, genome.</title>
        <authorList>
            <person name="Joung Y."/>
            <person name="Cho J."/>
            <person name="Song J."/>
        </authorList>
    </citation>
    <scope>NUCLEOTIDE SEQUENCE [LARGE SCALE GENOMIC DNA]</scope>
    <source>
        <strain evidence="2 3">IMCC34762</strain>
    </source>
</reference>
<evidence type="ECO:0000256" key="1">
    <source>
        <dbReference type="SAM" id="Coils"/>
    </source>
</evidence>
<dbReference type="SUPFAM" id="SSF47413">
    <property type="entry name" value="lambda repressor-like DNA-binding domains"/>
    <property type="match status" value="1"/>
</dbReference>
<comment type="caution">
    <text evidence="2">The sequence shown here is derived from an EMBL/GenBank/DDBJ whole genome shotgun (WGS) entry which is preliminary data.</text>
</comment>
<protein>
    <submittedName>
        <fullName evidence="2">Uncharacterized protein</fullName>
    </submittedName>
</protein>
<accession>A0A2W7TYG2</accession>
<keyword evidence="1" id="KW-0175">Coiled coil</keyword>
<gene>
    <name evidence="2" type="ORF">DOS84_02060</name>
</gene>
<sequence length="111" mass="12513">MVSIDIGELLSAYFKRKRIYKSVLARKTGIGYQSIIKHQKAKTLRVDTLLKISEGLEHNFLMDIAVQLPKTYTTDAPVDTTTANEIEALKERIKLLEAEKQILLQVIGVKG</sequence>
<dbReference type="RefSeq" id="WP_111408439.1">
    <property type="nucleotide sequence ID" value="NZ_QKXH01000001.1"/>
</dbReference>
<evidence type="ECO:0000313" key="2">
    <source>
        <dbReference type="EMBL" id="PZX95371.1"/>
    </source>
</evidence>
<dbReference type="EMBL" id="QKXH01000001">
    <property type="protein sequence ID" value="PZX95371.1"/>
    <property type="molecule type" value="Genomic_DNA"/>
</dbReference>
<dbReference type="OrthoDB" id="1367154at2"/>
<evidence type="ECO:0000313" key="3">
    <source>
        <dbReference type="Proteomes" id="UP000249177"/>
    </source>
</evidence>
<organism evidence="2 3">
    <name type="scientific">Flavobacterium aquariorum</name>
    <dbReference type="NCBI Taxonomy" id="2217670"/>
    <lineage>
        <taxon>Bacteria</taxon>
        <taxon>Pseudomonadati</taxon>
        <taxon>Bacteroidota</taxon>
        <taxon>Flavobacteriia</taxon>
        <taxon>Flavobacteriales</taxon>
        <taxon>Flavobacteriaceae</taxon>
        <taxon>Flavobacterium</taxon>
    </lineage>
</organism>
<dbReference type="InterPro" id="IPR010982">
    <property type="entry name" value="Lambda_DNA-bd_dom_sf"/>
</dbReference>
<keyword evidence="3" id="KW-1185">Reference proteome</keyword>
<dbReference type="GO" id="GO:0003677">
    <property type="term" value="F:DNA binding"/>
    <property type="evidence" value="ECO:0007669"/>
    <property type="project" value="InterPro"/>
</dbReference>
<proteinExistence type="predicted"/>